<gene>
    <name evidence="3" type="ORF">WG925_07460</name>
</gene>
<feature type="region of interest" description="Disordered" evidence="1">
    <location>
        <begin position="1"/>
        <end position="21"/>
    </location>
</feature>
<dbReference type="Proteomes" id="UP001367513">
    <property type="component" value="Unassembled WGS sequence"/>
</dbReference>
<dbReference type="EMBL" id="JBBPIX010000003">
    <property type="protein sequence ID" value="MEK6463570.1"/>
    <property type="molecule type" value="Genomic_DNA"/>
</dbReference>
<keyword evidence="2" id="KW-0472">Membrane</keyword>
<keyword evidence="2" id="KW-1133">Transmembrane helix</keyword>
<organism evidence="3 4">
    <name type="scientific">Pseudonocardia alni subsp. carboxydivorans</name>
    <dbReference type="NCBI Taxonomy" id="415010"/>
    <lineage>
        <taxon>Bacteria</taxon>
        <taxon>Bacillati</taxon>
        <taxon>Actinomycetota</taxon>
        <taxon>Actinomycetes</taxon>
        <taxon>Pseudonocardiales</taxon>
        <taxon>Pseudonocardiaceae</taxon>
        <taxon>Pseudonocardia</taxon>
    </lineage>
</organism>
<keyword evidence="4" id="KW-1185">Reference proteome</keyword>
<name>A0ABU9ADT2_PSEA5</name>
<protein>
    <submittedName>
        <fullName evidence="3">Uncharacterized protein</fullName>
    </submittedName>
</protein>
<feature type="transmembrane region" description="Helical" evidence="2">
    <location>
        <begin position="48"/>
        <end position="65"/>
    </location>
</feature>
<reference evidence="3 4" key="1">
    <citation type="submission" date="2024-03" db="EMBL/GenBank/DDBJ databases">
        <title>Draft genome sequence of Pseudonocardia carboxydivorans JCM 14827.</title>
        <authorList>
            <person name="Duangmal K."/>
        </authorList>
    </citation>
    <scope>NUCLEOTIDE SEQUENCE [LARGE SCALE GENOMIC DNA]</scope>
    <source>
        <strain evidence="3 4">JCM 14827</strain>
    </source>
</reference>
<proteinExistence type="predicted"/>
<evidence type="ECO:0000256" key="2">
    <source>
        <dbReference type="SAM" id="Phobius"/>
    </source>
</evidence>
<feature type="region of interest" description="Disordered" evidence="1">
    <location>
        <begin position="214"/>
        <end position="271"/>
    </location>
</feature>
<evidence type="ECO:0000256" key="1">
    <source>
        <dbReference type="SAM" id="MobiDB-lite"/>
    </source>
</evidence>
<evidence type="ECO:0000313" key="4">
    <source>
        <dbReference type="Proteomes" id="UP001367513"/>
    </source>
</evidence>
<keyword evidence="2" id="KW-0812">Transmembrane</keyword>
<comment type="caution">
    <text evidence="3">The sequence shown here is derived from an EMBL/GenBank/DDBJ whole genome shotgun (WGS) entry which is preliminary data.</text>
</comment>
<evidence type="ECO:0000313" key="3">
    <source>
        <dbReference type="EMBL" id="MEK6463570.1"/>
    </source>
</evidence>
<sequence>MMARTSRAHGRSGGRNSSRTSYRSGTIEIFTRPHQNPYLRVVGWIIRFRAELTCIAVILTITLVLRDHIGPANTALVLGFVTVMVIGVPTSRRYVAARCWAVTTRHRMRACFGQTRTMTHDGKMPLLLWSRPSPVGERVRVWLPAGLSVKDIDQVTDRISTACWARTTRVTPVRAQAALVVVDVVRRDPLTVGDIVPTGIHDLAELTETEADEHITPEDTGNVVALPSRDTLTGARTTAPTPPAEKKPGRTSGKNATAHRTADDEDADPSL</sequence>
<feature type="transmembrane region" description="Helical" evidence="2">
    <location>
        <begin position="71"/>
        <end position="88"/>
    </location>
</feature>
<feature type="compositionally biased region" description="Basic residues" evidence="1">
    <location>
        <begin position="1"/>
        <end position="12"/>
    </location>
</feature>
<dbReference type="RefSeq" id="WP_346107747.1">
    <property type="nucleotide sequence ID" value="NZ_BAAAOD010000077.1"/>
</dbReference>
<accession>A0ABU9ADT2</accession>